<dbReference type="GO" id="GO:0016984">
    <property type="term" value="F:ribulose-bisphosphate carboxylase activity"/>
    <property type="evidence" value="ECO:0007669"/>
    <property type="project" value="InterPro"/>
</dbReference>
<protein>
    <submittedName>
        <fullName evidence="4">Ribulose 1,5-bisphosphate carboxylase</fullName>
    </submittedName>
</protein>
<dbReference type="AlphaFoldDB" id="A0A939S7A8"/>
<organism evidence="4 5">
    <name type="scientific">Leucobacter weissii</name>
    <dbReference type="NCBI Taxonomy" id="1983706"/>
    <lineage>
        <taxon>Bacteria</taxon>
        <taxon>Bacillati</taxon>
        <taxon>Actinomycetota</taxon>
        <taxon>Actinomycetes</taxon>
        <taxon>Micrococcales</taxon>
        <taxon>Microbacteriaceae</taxon>
        <taxon>Leucobacter</taxon>
    </lineage>
</organism>
<keyword evidence="5" id="KW-1185">Reference proteome</keyword>
<dbReference type="SUPFAM" id="SSF51649">
    <property type="entry name" value="RuBisCo, C-terminal domain"/>
    <property type="match status" value="1"/>
</dbReference>
<sequence>MDDGRILATYRVASYLPLDHAAAVLAGEQSSGTFTKVALESDDLMRVHGARVESIEKNETPIDPLPGAVSAGAGAPPSVATVAVSFPVVNLGPSIAALLATVAGNLYELRELAAVKLLDVEIPDALAARYTGPLHGVGGTRRLIGNPSQTMIGTIVKPSIGLTLDQLEALVRELAEAQIDFIKDDELNSDPPHAPLTDRIRVVMRTIRDVADRTGKQTMYAFNVTGDMDDMKRAADLIAVEGGTCVMAAIPSVGFSAFAELRRHTDLALHGHRAGFGAFDRSPSLGIGFRAFQRLARVAGADHLHVGGINSKFWEPNDAIVDGVRAIQEDRSVGAPMLPVLSSAQTAATAASTYELLPTPDLLVLAGGGIHAHPGGVAAGVQSMREAWHAVASGHDPRMIATPGSALDVALDAFGS</sequence>
<comment type="similarity">
    <text evidence="1">Belongs to the RuBisCO large chain family.</text>
</comment>
<dbReference type="Gene3D" id="3.20.20.110">
    <property type="entry name" value="Ribulose bisphosphate carboxylase, large subunit, C-terminal domain"/>
    <property type="match status" value="1"/>
</dbReference>
<dbReference type="Pfam" id="PF00016">
    <property type="entry name" value="RuBisCO_large"/>
    <property type="match status" value="1"/>
</dbReference>
<evidence type="ECO:0000259" key="3">
    <source>
        <dbReference type="Pfam" id="PF02788"/>
    </source>
</evidence>
<dbReference type="InterPro" id="IPR036422">
    <property type="entry name" value="RuBisCO_lsu_N_sf"/>
</dbReference>
<dbReference type="SFLD" id="SFLDS00014">
    <property type="entry name" value="RuBisCO"/>
    <property type="match status" value="1"/>
</dbReference>
<comment type="caution">
    <text evidence="4">The sequence shown here is derived from an EMBL/GenBank/DDBJ whole genome shotgun (WGS) entry which is preliminary data.</text>
</comment>
<gene>
    <name evidence="4" type="ORF">J4H92_14915</name>
</gene>
<accession>A0A939S7A8</accession>
<evidence type="ECO:0000256" key="1">
    <source>
        <dbReference type="RuleBase" id="RU003834"/>
    </source>
</evidence>
<dbReference type="SFLD" id="SFLDG00301">
    <property type="entry name" value="RuBisCO-like_proteins"/>
    <property type="match status" value="1"/>
</dbReference>
<feature type="domain" description="Ribulose bisphosphate carboxylase large subunit C-terminal" evidence="2">
    <location>
        <begin position="139"/>
        <end position="414"/>
    </location>
</feature>
<dbReference type="PANTHER" id="PTHR42704:SF17">
    <property type="entry name" value="RIBULOSE BISPHOSPHATE CARBOXYLASE LARGE CHAIN"/>
    <property type="match status" value="1"/>
</dbReference>
<evidence type="ECO:0000259" key="2">
    <source>
        <dbReference type="Pfam" id="PF00016"/>
    </source>
</evidence>
<dbReference type="Proteomes" id="UP000664382">
    <property type="component" value="Unassembled WGS sequence"/>
</dbReference>
<dbReference type="PANTHER" id="PTHR42704">
    <property type="entry name" value="RIBULOSE BISPHOSPHATE CARBOXYLASE"/>
    <property type="match status" value="1"/>
</dbReference>
<dbReference type="InterPro" id="IPR017443">
    <property type="entry name" value="RuBisCO_lsu_fd_N"/>
</dbReference>
<dbReference type="RefSeq" id="WP_208098967.1">
    <property type="nucleotide sequence ID" value="NZ_JAGDYM010000020.1"/>
</dbReference>
<feature type="domain" description="Ribulose bisphosphate carboxylase large subunit ferrodoxin-like N-terminal" evidence="3">
    <location>
        <begin position="4"/>
        <end position="125"/>
    </location>
</feature>
<dbReference type="SUPFAM" id="SSF54966">
    <property type="entry name" value="RuBisCO, large subunit, small (N-terminal) domain"/>
    <property type="match status" value="1"/>
</dbReference>
<dbReference type="InterPro" id="IPR033966">
    <property type="entry name" value="RuBisCO"/>
</dbReference>
<proteinExistence type="inferred from homology"/>
<dbReference type="GO" id="GO:0015977">
    <property type="term" value="P:carbon fixation"/>
    <property type="evidence" value="ECO:0007669"/>
    <property type="project" value="InterPro"/>
</dbReference>
<evidence type="ECO:0000313" key="4">
    <source>
        <dbReference type="EMBL" id="MBO1903234.1"/>
    </source>
</evidence>
<name>A0A939S7A8_9MICO</name>
<dbReference type="InterPro" id="IPR000685">
    <property type="entry name" value="RuBisCO_lsu_C"/>
</dbReference>
<dbReference type="InterPro" id="IPR036376">
    <property type="entry name" value="RuBisCO_lsu_C_sf"/>
</dbReference>
<dbReference type="Pfam" id="PF02788">
    <property type="entry name" value="RuBisCO_large_N"/>
    <property type="match status" value="1"/>
</dbReference>
<evidence type="ECO:0000313" key="5">
    <source>
        <dbReference type="Proteomes" id="UP000664382"/>
    </source>
</evidence>
<dbReference type="GO" id="GO:0000287">
    <property type="term" value="F:magnesium ion binding"/>
    <property type="evidence" value="ECO:0007669"/>
    <property type="project" value="InterPro"/>
</dbReference>
<dbReference type="EMBL" id="JAGDYM010000020">
    <property type="protein sequence ID" value="MBO1903234.1"/>
    <property type="molecule type" value="Genomic_DNA"/>
</dbReference>
<reference evidence="4" key="1">
    <citation type="submission" date="2021-03" db="EMBL/GenBank/DDBJ databases">
        <title>Leucobacter chromiisoli sp. nov., isolated from chromium-containing soil of chemical plant.</title>
        <authorList>
            <person name="Xu Z."/>
        </authorList>
    </citation>
    <scope>NUCLEOTIDE SEQUENCE</scope>
    <source>
        <strain evidence="4">S27</strain>
    </source>
</reference>
<dbReference type="Gene3D" id="3.30.70.150">
    <property type="entry name" value="RuBisCO large subunit, N-terminal domain"/>
    <property type="match status" value="1"/>
</dbReference>